<sequence length="51" mass="6042">MEKILNVMTTKILEGINALALRLTMRSANLACNWLYFQEEEPDEVKRLRKF</sequence>
<evidence type="ECO:0000313" key="1">
    <source>
        <dbReference type="EMBL" id="CUO17819.1"/>
    </source>
</evidence>
<dbReference type="AlphaFoldDB" id="A0A174D0G2"/>
<dbReference type="InterPro" id="IPR009229">
    <property type="entry name" value="AgrD"/>
</dbReference>
<reference evidence="1 2" key="1">
    <citation type="submission" date="2015-09" db="EMBL/GenBank/DDBJ databases">
        <authorList>
            <consortium name="Pathogen Informatics"/>
        </authorList>
    </citation>
    <scope>NUCLEOTIDE SEQUENCE [LARGE SCALE GENOMIC DNA]</scope>
    <source>
        <strain evidence="1 2">2789STDY5834876</strain>
    </source>
</reference>
<dbReference type="NCBIfam" id="TIGR04223">
    <property type="entry name" value="quorum_AgrD"/>
    <property type="match status" value="1"/>
</dbReference>
<evidence type="ECO:0000313" key="2">
    <source>
        <dbReference type="Proteomes" id="UP000095544"/>
    </source>
</evidence>
<proteinExistence type="predicted"/>
<protein>
    <submittedName>
        <fullName evidence="1">Cyclic lactone autoinducer peptide</fullName>
    </submittedName>
</protein>
<dbReference type="RefSeq" id="WP_055152354.1">
    <property type="nucleotide sequence ID" value="NZ_CYZU01000010.1"/>
</dbReference>
<name>A0A174D0G2_9FIRM</name>
<dbReference type="STRING" id="39482.ERS852491_01492"/>
<organism evidence="1 2">
    <name type="scientific">Faecalicatena contorta</name>
    <dbReference type="NCBI Taxonomy" id="39482"/>
    <lineage>
        <taxon>Bacteria</taxon>
        <taxon>Bacillati</taxon>
        <taxon>Bacillota</taxon>
        <taxon>Clostridia</taxon>
        <taxon>Lachnospirales</taxon>
        <taxon>Lachnospiraceae</taxon>
        <taxon>Faecalicatena</taxon>
    </lineage>
</organism>
<dbReference type="Proteomes" id="UP000095544">
    <property type="component" value="Unassembled WGS sequence"/>
</dbReference>
<dbReference type="EMBL" id="CYZU01000010">
    <property type="protein sequence ID" value="CUO17819.1"/>
    <property type="molecule type" value="Genomic_DNA"/>
</dbReference>
<gene>
    <name evidence="1" type="ORF">ERS852491_01492</name>
</gene>
<dbReference type="OrthoDB" id="1758245at2"/>
<accession>A0A174D0G2</accession>